<organism evidence="3 4">
    <name type="scientific">Toxoplasma gondii p89</name>
    <dbReference type="NCBI Taxonomy" id="943119"/>
    <lineage>
        <taxon>Eukaryota</taxon>
        <taxon>Sar</taxon>
        <taxon>Alveolata</taxon>
        <taxon>Apicomplexa</taxon>
        <taxon>Conoidasida</taxon>
        <taxon>Coccidia</taxon>
        <taxon>Eucoccidiorida</taxon>
        <taxon>Eimeriorina</taxon>
        <taxon>Sarcocystidae</taxon>
        <taxon>Toxoplasma</taxon>
    </lineage>
</organism>
<dbReference type="VEuPathDB" id="ToxoDB:TGP89_420460"/>
<name>A0A086JM91_TOXGO</name>
<feature type="chain" id="PRO_5012249371" evidence="2">
    <location>
        <begin position="16"/>
        <end position="260"/>
    </location>
</feature>
<comment type="caution">
    <text evidence="3">The sequence shown here is derived from an EMBL/GenBank/DDBJ whole genome shotgun (WGS) entry which is preliminary data.</text>
</comment>
<dbReference type="AlphaFoldDB" id="A0A086JM91"/>
<gene>
    <name evidence="3" type="ORF">TGP89_420460</name>
</gene>
<feature type="compositionally biased region" description="Basic and acidic residues" evidence="1">
    <location>
        <begin position="158"/>
        <end position="170"/>
    </location>
</feature>
<evidence type="ECO:0000256" key="2">
    <source>
        <dbReference type="SAM" id="SignalP"/>
    </source>
</evidence>
<evidence type="ECO:0000256" key="1">
    <source>
        <dbReference type="SAM" id="MobiDB-lite"/>
    </source>
</evidence>
<keyword evidence="2" id="KW-0732">Signal</keyword>
<feature type="signal peptide" evidence="2">
    <location>
        <begin position="1"/>
        <end position="15"/>
    </location>
</feature>
<protein>
    <submittedName>
        <fullName evidence="3">Uncharacterized protein</fullName>
    </submittedName>
</protein>
<feature type="region of interest" description="Disordered" evidence="1">
    <location>
        <begin position="152"/>
        <end position="173"/>
    </location>
</feature>
<feature type="region of interest" description="Disordered" evidence="1">
    <location>
        <begin position="241"/>
        <end position="260"/>
    </location>
</feature>
<evidence type="ECO:0000313" key="4">
    <source>
        <dbReference type="Proteomes" id="UP000028828"/>
    </source>
</evidence>
<evidence type="ECO:0000313" key="3">
    <source>
        <dbReference type="EMBL" id="KFG33259.1"/>
    </source>
</evidence>
<feature type="compositionally biased region" description="Acidic residues" evidence="1">
    <location>
        <begin position="196"/>
        <end position="212"/>
    </location>
</feature>
<accession>A0A086JM91</accession>
<dbReference type="EMBL" id="AEYI02001776">
    <property type="protein sequence ID" value="KFG33259.1"/>
    <property type="molecule type" value="Genomic_DNA"/>
</dbReference>
<reference evidence="3 4" key="1">
    <citation type="submission" date="2014-03" db="EMBL/GenBank/DDBJ databases">
        <authorList>
            <person name="Sibley D."/>
            <person name="Venepally P."/>
            <person name="Karamycheva S."/>
            <person name="Hadjithomas M."/>
            <person name="Khan A."/>
            <person name="Brunk B."/>
            <person name="Roos D."/>
            <person name="Caler E."/>
            <person name="Lorenzi H."/>
        </authorList>
    </citation>
    <scope>NUCLEOTIDE SEQUENCE [LARGE SCALE GENOMIC DNA]</scope>
    <source>
        <strain evidence="4">p89</strain>
    </source>
</reference>
<feature type="compositionally biased region" description="Acidic residues" evidence="1">
    <location>
        <begin position="242"/>
        <end position="251"/>
    </location>
</feature>
<dbReference type="Proteomes" id="UP000028828">
    <property type="component" value="Unassembled WGS sequence"/>
</dbReference>
<proteinExistence type="predicted"/>
<sequence>MAVCLGAWTVCTSSAARFSSVCLVRGLSRVSCVPVSLPHVSLPRSSWGLSSEAGAAGRSRSMAACSRGSGMIVLLRSFASRLPWPRLGLLGHESKSASPSRRPKKIPFFLFFSSFPLSPSPSLARARAAASAACPPQVTACSRQVHWRGASVRRRRDATREEGRNRDLMEGSRPPVRRACPFLLRRAEASLRGSSDGEDASLSDSCEEDLDQEREPEVREREEDESDVSVFVEARRVFEALSEGESEENDETAFFRSLAA</sequence>
<feature type="region of interest" description="Disordered" evidence="1">
    <location>
        <begin position="190"/>
        <end position="227"/>
    </location>
</feature>